<feature type="chain" id="PRO_5032503503" evidence="1">
    <location>
        <begin position="23"/>
        <end position="226"/>
    </location>
</feature>
<reference evidence="2 3" key="1">
    <citation type="submission" date="2019-12" db="EMBL/GenBank/DDBJ databases">
        <title>Genomic-based taxomic classification of the family Erythrobacteraceae.</title>
        <authorList>
            <person name="Xu L."/>
        </authorList>
    </citation>
    <scope>NUCLEOTIDE SEQUENCE [LARGE SCALE GENOMIC DNA]</scope>
    <source>
        <strain evidence="2 3">KCTC 42006</strain>
    </source>
</reference>
<feature type="signal peptide" evidence="1">
    <location>
        <begin position="1"/>
        <end position="22"/>
    </location>
</feature>
<proteinExistence type="predicted"/>
<dbReference type="AlphaFoldDB" id="A0A844YZF7"/>
<keyword evidence="1" id="KW-0732">Signal</keyword>
<keyword evidence="3" id="KW-1185">Reference proteome</keyword>
<dbReference type="Proteomes" id="UP000460290">
    <property type="component" value="Unassembled WGS sequence"/>
</dbReference>
<name>A0A844YZF7_9SPHN</name>
<dbReference type="EMBL" id="WTYZ01000001">
    <property type="protein sequence ID" value="MXO81851.1"/>
    <property type="molecule type" value="Genomic_DNA"/>
</dbReference>
<accession>A0A844YZF7</accession>
<evidence type="ECO:0000313" key="2">
    <source>
        <dbReference type="EMBL" id="MXO81851.1"/>
    </source>
</evidence>
<organism evidence="2 3">
    <name type="scientific">Pontixanthobacter aestiaquae</name>
    <dbReference type="NCBI Taxonomy" id="1509367"/>
    <lineage>
        <taxon>Bacteria</taxon>
        <taxon>Pseudomonadati</taxon>
        <taxon>Pseudomonadota</taxon>
        <taxon>Alphaproteobacteria</taxon>
        <taxon>Sphingomonadales</taxon>
        <taxon>Erythrobacteraceae</taxon>
        <taxon>Pontixanthobacter</taxon>
    </lineage>
</organism>
<comment type="caution">
    <text evidence="2">The sequence shown here is derived from an EMBL/GenBank/DDBJ whole genome shotgun (WGS) entry which is preliminary data.</text>
</comment>
<sequence>MSKILGAALAFGLLVSIDPAQAQDISNEARGSLATANLASKSSSTWQYWRPAFRGTTTVLAAFDTKYDIALRPTYVSGTHAKGAKIYLGMDRNGALVGGMTPFGADGCSAEAIDRKITLSVYFGQTQKPVRLGSLERLRYTPAGGAAQTLCYYPFRFESADMDRSFKGLSDKDTMRFVVRVDDKVNHTVWTGAPYSPQETGRGKVIQSLTYRQYKALRGTLSLLPS</sequence>
<evidence type="ECO:0000256" key="1">
    <source>
        <dbReference type="SAM" id="SignalP"/>
    </source>
</evidence>
<evidence type="ECO:0000313" key="3">
    <source>
        <dbReference type="Proteomes" id="UP000460290"/>
    </source>
</evidence>
<protein>
    <submittedName>
        <fullName evidence="2">Uncharacterized protein</fullName>
    </submittedName>
</protein>
<gene>
    <name evidence="2" type="ORF">GRI35_00505</name>
</gene>
<dbReference type="RefSeq" id="WP_160612209.1">
    <property type="nucleotide sequence ID" value="NZ_JAUFQM010000001.1"/>
</dbReference>